<evidence type="ECO:0000259" key="8">
    <source>
        <dbReference type="PROSITE" id="PS50021"/>
    </source>
</evidence>
<evidence type="ECO:0000256" key="6">
    <source>
        <dbReference type="SAM" id="Coils"/>
    </source>
</evidence>
<dbReference type="Proteomes" id="UP000703661">
    <property type="component" value="Unassembled WGS sequence"/>
</dbReference>
<feature type="region of interest" description="Disordered" evidence="7">
    <location>
        <begin position="1"/>
        <end position="32"/>
    </location>
</feature>
<feature type="domain" description="GAR" evidence="9">
    <location>
        <begin position="3288"/>
        <end position="3371"/>
    </location>
</feature>
<dbReference type="Gene3D" id="1.10.418.10">
    <property type="entry name" value="Calponin-like domain"/>
    <property type="match status" value="2"/>
</dbReference>
<dbReference type="SUPFAM" id="SSF143575">
    <property type="entry name" value="GAS2 domain-like"/>
    <property type="match status" value="1"/>
</dbReference>
<dbReference type="SUPFAM" id="SSF47576">
    <property type="entry name" value="Calponin-homology domain, CH-domain"/>
    <property type="match status" value="1"/>
</dbReference>
<dbReference type="PROSITE" id="PS51460">
    <property type="entry name" value="GAR"/>
    <property type="match status" value="1"/>
</dbReference>
<feature type="coiled-coil region" evidence="6">
    <location>
        <begin position="2117"/>
        <end position="2183"/>
    </location>
</feature>
<dbReference type="GO" id="GO:0008017">
    <property type="term" value="F:microtubule binding"/>
    <property type="evidence" value="ECO:0007669"/>
    <property type="project" value="InterPro"/>
</dbReference>
<dbReference type="PROSITE" id="PS50021">
    <property type="entry name" value="CH"/>
    <property type="match status" value="2"/>
</dbReference>
<feature type="coiled-coil region" evidence="6">
    <location>
        <begin position="822"/>
        <end position="849"/>
    </location>
</feature>
<evidence type="ECO:0000313" key="11">
    <source>
        <dbReference type="Proteomes" id="UP000703661"/>
    </source>
</evidence>
<keyword evidence="6" id="KW-0175">Coiled coil</keyword>
<evidence type="ECO:0000256" key="1">
    <source>
        <dbReference type="ARBA" id="ARBA00004245"/>
    </source>
</evidence>
<dbReference type="InterPro" id="IPR036872">
    <property type="entry name" value="CH_dom_sf"/>
</dbReference>
<dbReference type="EMBL" id="JAAAID010000147">
    <property type="protein sequence ID" value="KAG0021653.1"/>
    <property type="molecule type" value="Genomic_DNA"/>
</dbReference>
<feature type="region of interest" description="Disordered" evidence="7">
    <location>
        <begin position="2591"/>
        <end position="2612"/>
    </location>
</feature>
<feature type="compositionally biased region" description="Polar residues" evidence="7">
    <location>
        <begin position="3063"/>
        <end position="3082"/>
    </location>
</feature>
<dbReference type="InterPro" id="IPR001715">
    <property type="entry name" value="CH_dom"/>
</dbReference>
<feature type="compositionally biased region" description="Basic and acidic residues" evidence="7">
    <location>
        <begin position="385"/>
        <end position="395"/>
    </location>
</feature>
<organism evidence="10 11">
    <name type="scientific">Entomortierella chlamydospora</name>
    <dbReference type="NCBI Taxonomy" id="101097"/>
    <lineage>
        <taxon>Eukaryota</taxon>
        <taxon>Fungi</taxon>
        <taxon>Fungi incertae sedis</taxon>
        <taxon>Mucoromycota</taxon>
        <taxon>Mortierellomycotina</taxon>
        <taxon>Mortierellomycetes</taxon>
        <taxon>Mortierellales</taxon>
        <taxon>Mortierellaceae</taxon>
        <taxon>Entomortierella</taxon>
    </lineage>
</organism>
<evidence type="ECO:0000259" key="9">
    <source>
        <dbReference type="PROSITE" id="PS51460"/>
    </source>
</evidence>
<keyword evidence="5" id="KW-0206">Cytoskeleton</keyword>
<feature type="coiled-coil region" evidence="6">
    <location>
        <begin position="1671"/>
        <end position="1734"/>
    </location>
</feature>
<feature type="domain" description="Calponin-homology (CH)" evidence="8">
    <location>
        <begin position="82"/>
        <end position="187"/>
    </location>
</feature>
<feature type="region of interest" description="Disordered" evidence="7">
    <location>
        <begin position="372"/>
        <end position="395"/>
    </location>
</feature>
<feature type="compositionally biased region" description="Low complexity" evidence="7">
    <location>
        <begin position="3209"/>
        <end position="3219"/>
    </location>
</feature>
<dbReference type="OrthoDB" id="10017054at2759"/>
<comment type="caution">
    <text evidence="10">The sequence shown here is derived from an EMBL/GenBank/DDBJ whole genome shotgun (WGS) entry which is preliminary data.</text>
</comment>
<feature type="region of interest" description="Disordered" evidence="7">
    <location>
        <begin position="3306"/>
        <end position="3325"/>
    </location>
</feature>
<feature type="compositionally biased region" description="Low complexity" evidence="7">
    <location>
        <begin position="3417"/>
        <end position="3436"/>
    </location>
</feature>
<evidence type="ECO:0000256" key="2">
    <source>
        <dbReference type="ARBA" id="ARBA00022490"/>
    </source>
</evidence>
<evidence type="ECO:0000256" key="3">
    <source>
        <dbReference type="ARBA" id="ARBA00022737"/>
    </source>
</evidence>
<feature type="compositionally biased region" description="Low complexity" evidence="7">
    <location>
        <begin position="10"/>
        <end position="32"/>
    </location>
</feature>
<feature type="region of interest" description="Disordered" evidence="7">
    <location>
        <begin position="3201"/>
        <end position="3220"/>
    </location>
</feature>
<feature type="compositionally biased region" description="Polar residues" evidence="7">
    <location>
        <begin position="3437"/>
        <end position="3453"/>
    </location>
</feature>
<feature type="compositionally biased region" description="Low complexity" evidence="7">
    <location>
        <begin position="3280"/>
        <end position="3298"/>
    </location>
</feature>
<reference evidence="10" key="1">
    <citation type="journal article" date="2020" name="Fungal Divers.">
        <title>Resolving the Mortierellaceae phylogeny through synthesis of multi-gene phylogenetics and phylogenomics.</title>
        <authorList>
            <person name="Vandepol N."/>
            <person name="Liber J."/>
            <person name="Desiro A."/>
            <person name="Na H."/>
            <person name="Kennedy M."/>
            <person name="Barry K."/>
            <person name="Grigoriev I.V."/>
            <person name="Miller A.N."/>
            <person name="O'Donnell K."/>
            <person name="Stajich J.E."/>
            <person name="Bonito G."/>
        </authorList>
    </citation>
    <scope>NUCLEOTIDE SEQUENCE</scope>
    <source>
        <strain evidence="10">NRRL 2769</strain>
    </source>
</reference>
<evidence type="ECO:0000256" key="5">
    <source>
        <dbReference type="ARBA" id="ARBA00023212"/>
    </source>
</evidence>
<evidence type="ECO:0000256" key="7">
    <source>
        <dbReference type="SAM" id="MobiDB-lite"/>
    </source>
</evidence>
<feature type="region of interest" description="Disordered" evidence="7">
    <location>
        <begin position="3398"/>
        <end position="3459"/>
    </location>
</feature>
<sequence>MSWILRSKRLQSAGNGSNNNNGNSNSIYSQSSNNVSASSLSSNLSSVSLNNYGSLALTPALPSHHLDAGEDMVRQFAATQLDTQKTAFMRWVNVQLAPTKGYAPMTTISGLGDGKRLVALLEIVSKETLKPDKGNTRIHQMANVSKALDFLGKRTDEPLDSIGSENIVDGNIKLTLGLVWIIIYRFQIQQIANTMAELYPSLATEDIIEGDDGAKGKKKGTSQQVDAKQALLRWVRYQLEDYSDVIPPIQDFHRSWRTGLAFSALIHRHDPDFLPEFYTDILPLPFETPEEWRRCLTKAFEIAFEKMTIHRLLDPQDLVDVETPDERSIMTYVSEYYIVMSKHQMEQDPALAAEQRARRLQAKDERLALAGEDQLARRQCSQDEEERRRREEEEELERIRLKRMEIEGWSIGAAERAREEEEALRRKHEEEEEKRLQRELKREHKKTLSVQEGSNGRPRKDTLDSSGVGPVYLESEHEVPDSETGSIDSKEQERHQQELEAEPVDPKEQEGHQQELEARPAEPIDPKELEKRQHELEAKLAEYHQVITELLEWAKDQDRALPPVPDKAALLDRARDLEPLAEAIKAVEEEQVDKEHIMSHLHDVREELLEFGDPGLTPEQLGDMDKKWWELETIWTALTNKVVDSKDAAEEVKWIIDCSQEIDRVNGEISKFEAQLETFAEKRSQETPQERSQKATLEQQDVSLSSISFLIDTYVKFLTSLMDPKVHHYTAPEHLTTLNNELTEVRLPRLTVVIEKAQQNLSNDRLLRTFLDSLVLSEAWIAESVEWLTNIEVPIFVKEDRWNGGNTIKEYLERDVMKDLNLEFYQDEIEDLKSELEDEQSEVNTFRSSGFAKLDEQAKAVMKGLADTQDVTAESTTKAVQDLMKGVMDNLEMVEKLLPEEAEHCAYAGRVLMYLWEVLEVLEKLEQAWRAINRWEMRQPDSELEGYVIYVEKLFEGVDVPLREEQEERAVLGAVQNRHSGLSAVVKDLRVCFHGKQEVIKGDRQMKGFLDLTQTCQTTLRDLRAKLRDGPPMTGFGLNDPKPFDDFANLVIAVGKSLDEFENEMYAGYITMGEQVKIMATNSEARHDPTAVQNKLHGVNTLLHDIKALRGDRERDSITVAECRKLVSSLYALDSDLQALETDLADLEHLEPGQHGDLIELGNRSNHLRSQFAVLEQDRAYRHLKQDPSCSSLLGDIAHRQLSIEQTQKRLQAKLEVKQQWDMAWEAFAEQSRTLQQYLKDVENNVVERGYVSLDCLSAEESIWRRSDEAVREAHVANDETLASLKEFKVSRLSELSALAVSLQKVVELADGVDHMDQVRAGQFQESEEIQRALRDHLKRLHAMNSQEKHQLNTLGQRLLWSQHFHEAKAGVDILVNSCQNAMVDYTKILKSSEQSGDTTGLDHAAAKHLKDQIQSLVSLAAKDKKTRFDAALEVYSSLKELATASIPGVDSEDRDDDSEKLIPEHLEEELAAFKNQYDLLDLQLEFANQLAEHASQVASYLNKNDDVDSELSAIATELQAEEEATTETIEKASTIRAEFEDLSKEFQLLISNIPRPSEAVQSTLSQTRSEYQSGLENALKNRLNQSIELNKALDPLLEEYQELLRYQNGLRSLAKDLETHSQWLEPSNEKVKLASERIQAMFASWPEENVSRNTSQLESSSISESRSSELSGLKSELASESAHVENKEQEFLSIKQDINQALQTSTSHSRHLQLALERSLESIESRIQDHKANMRHKSYQLQCLEKQFSWEQELEKAQEWCRKFDATVSDFTQQAQWKHDSTETMNQMQNLDSPISEFEDQLRAFEDQTKPVVQQSWTEFCGSLVLMDKAIPEEFQDRQAAFDKESQMLRAKIAYSAEVLKQRKALEAMNARVGDLERLEADLAVIAATYATPDQDTSSQKDESKNALSLDELEAKIRSLAQELEADFGAMHYPIDGSTDEAKTRSQESNAQVRGHVQACRARVDAASQSLDEALHSREVFMRRKELEALQRGQDNTILDKANKLEKVSSLLSWANETTDVVSGILNSESSEVETKVTKNELPSIPELANLSKETLHSLSTKLDTLRQEINDMMEHKKEVQAEVLAAPLDDQIDGLHITTEDRNTTKIATGTEPTLHDIEDAIEQNRNKITQLDHDIVSRLSEFDSKTVSMLKSLDQQSETLASALEERLRLDEEIAHQQELERLRIQRELEIKQFEESKSKFLAWSESQLQELSQLWDSCGYFSKNDEPAKSYNGVDSVESAISSLETVTLRSRDDISQKESAYIELKNRIDSLYNGDEHESDRKRHIEGIDSAWSVVKNESAGYAEILNQMKQWSDLRRDLIRFEREGLDALEKRVEGLRWMHWDAFQPEEEQLLQLIEVIEGQANDLKARADMVSAIEVSGNIRDTHQAILSANRVYFERRLNLIPARIDASRNGIMVIHETSKEIALHAKFHADLVRVETAIAQQIEAVKARLGSLERSSCFALNSKELEAVVQSAAEVCKDGKYQLTILQELEYPRLEQTAFDLDMNPAEEPYDPEDNTPSNQTSVQESMGRIRKALKQLEGYIEEDCFETRLAVDFHTHCKATEDIRRWISSCRDDMMQLDAADKNQDLNDKMKRQQNRESKSRHLESIEEKLNEFSAGTIQKYDGISNDFMTLHHPQSSVLNLFEQSESAQGDNAQPVSMRVILRRTAQERTKRTREDWELLKQEFLTKAKALSLEDGDGSDVSEADQLSRGAAGSSPAVKAKTLSRLGTEILEDISRVTREVQEMFDHVSSRPSTLPLTVESDGALAKSKEGQAHLESIEAYIRDVLQVKVEKFGTMLSIANEQSEQDQALLNSASELDLSTRSHIRRQEKMVGVAMQRGLIAESMNRLVEFCSIKREEVEETLRVQNGMDLIHEVDMLIDSMTKALATADNLMAPPPEVPHNTSLYSIPSASSSSSSMNARSTRASPSVFPAATISRATVLSRERRASRARPSFFLSSLSEEDVQEWESNYHSLVEEMNRYIHDIEQHLDTISSMADRLKDWRLEHKYGVATEHWEPLKSSALAKMQELERIWARRSGGNEMNQGAGVHSLDKQPSSALSSAMQPTASSSNRAKAILGSPVDPSPPRGQRKRSSTTNIMSRNNLLSPPPALGGSTAGKSTRTSTGRGRSGTTTGLPTTSANTSLTNVARRVTSPVLHSMTPTLSQEAKRKPPVIRKNDSTSSISSIMNTLEASRSPSMQQQQPQQQQQQRTIYKPDMNNALDVEVAKVVNASGFTVKVQRLKEGQSPYLSPSSGRVSQNRSDSTSSLAHSGLSDNGGNDGGADSQGSSPRAVKTIRGQGRLNVGMSSEGGSQNGEVGRYVFGDIEPKICYCRILRSRKVMVRVGGGWAELSKFMEDHASLEQRKARSRLLSASNSSVSVVSHFGGSTTILSGTESRQQHPHDDADGSSDGLSDSQMSGSGDGEQSGTPGSRSNTNLAGLNTSPGRKKKEFIFHVRQGDGDDMSLKSIKLVKNAAGDGFMAV</sequence>
<evidence type="ECO:0000313" key="10">
    <source>
        <dbReference type="EMBL" id="KAG0021653.1"/>
    </source>
</evidence>
<dbReference type="PANTHER" id="PTHR11915">
    <property type="entry name" value="SPECTRIN/FILAMIN RELATED CYTOSKELETAL PROTEIN"/>
    <property type="match status" value="1"/>
</dbReference>
<feature type="compositionally biased region" description="Polar residues" evidence="7">
    <location>
        <begin position="2524"/>
        <end position="2534"/>
    </location>
</feature>
<evidence type="ECO:0000256" key="4">
    <source>
        <dbReference type="ARBA" id="ARBA00023203"/>
    </source>
</evidence>
<accession>A0A9P6T357</accession>
<dbReference type="GO" id="GO:0005856">
    <property type="term" value="C:cytoskeleton"/>
    <property type="evidence" value="ECO:0007669"/>
    <property type="project" value="UniProtKB-SubCell"/>
</dbReference>
<feature type="compositionally biased region" description="Polar residues" evidence="7">
    <location>
        <begin position="3104"/>
        <end position="3115"/>
    </location>
</feature>
<name>A0A9P6T357_9FUNG</name>
<gene>
    <name evidence="10" type="primary">SPTBN5</name>
    <name evidence="10" type="ORF">BGZ80_001961</name>
</gene>
<keyword evidence="3" id="KW-0677">Repeat</keyword>
<dbReference type="GO" id="GO:0003779">
    <property type="term" value="F:actin binding"/>
    <property type="evidence" value="ECO:0007669"/>
    <property type="project" value="UniProtKB-KW"/>
</dbReference>
<dbReference type="SMART" id="SM00033">
    <property type="entry name" value="CH"/>
    <property type="match status" value="2"/>
</dbReference>
<feature type="domain" description="Calponin-homology (CH)" evidence="8">
    <location>
        <begin position="225"/>
        <end position="341"/>
    </location>
</feature>
<dbReference type="Pfam" id="PF02187">
    <property type="entry name" value="GAS2"/>
    <property type="match status" value="1"/>
</dbReference>
<proteinExistence type="predicted"/>
<feature type="region of interest" description="Disordered" evidence="7">
    <location>
        <begin position="3167"/>
        <end position="3193"/>
    </location>
</feature>
<feature type="compositionally biased region" description="Low complexity" evidence="7">
    <location>
        <begin position="3122"/>
        <end position="3150"/>
    </location>
</feature>
<feature type="compositionally biased region" description="Polar residues" evidence="7">
    <location>
        <begin position="3257"/>
        <end position="3278"/>
    </location>
</feature>
<feature type="region of interest" description="Disordered" evidence="7">
    <location>
        <begin position="3050"/>
        <end position="3150"/>
    </location>
</feature>
<feature type="coiled-coil region" evidence="6">
    <location>
        <begin position="2057"/>
        <end position="2084"/>
    </location>
</feature>
<dbReference type="PROSITE" id="PS00020">
    <property type="entry name" value="ACTININ_2"/>
    <property type="match status" value="1"/>
</dbReference>
<feature type="region of interest" description="Disordered" evidence="7">
    <location>
        <begin position="2705"/>
        <end position="2729"/>
    </location>
</feature>
<dbReference type="Gene3D" id="3.30.920.20">
    <property type="entry name" value="Gas2-like domain"/>
    <property type="match status" value="1"/>
</dbReference>
<feature type="region of interest" description="Disordered" evidence="7">
    <location>
        <begin position="422"/>
        <end position="526"/>
    </location>
</feature>
<feature type="compositionally biased region" description="Basic and acidic residues" evidence="7">
    <location>
        <begin position="422"/>
        <end position="442"/>
    </location>
</feature>
<protein>
    <submittedName>
        <fullName evidence="10">Spectrin beta chain, non-erythrocytic 5</fullName>
    </submittedName>
</protein>
<feature type="compositionally biased region" description="Polar residues" evidence="7">
    <location>
        <begin position="3314"/>
        <end position="3324"/>
    </location>
</feature>
<keyword evidence="4" id="KW-0009">Actin-binding</keyword>
<keyword evidence="11" id="KW-1185">Reference proteome</keyword>
<feature type="region of interest" description="Disordered" evidence="7">
    <location>
        <begin position="2512"/>
        <end position="2534"/>
    </location>
</feature>
<comment type="subcellular location">
    <subcellularLocation>
        <location evidence="1">Cytoplasm</location>
        <location evidence="1">Cytoskeleton</location>
    </subcellularLocation>
</comment>
<dbReference type="InterPro" id="IPR003108">
    <property type="entry name" value="GAR_dom"/>
</dbReference>
<dbReference type="InterPro" id="IPR036534">
    <property type="entry name" value="GAR_dom_sf"/>
</dbReference>
<feature type="compositionally biased region" description="Basic and acidic residues" evidence="7">
    <location>
        <begin position="488"/>
        <end position="526"/>
    </location>
</feature>
<feature type="region of interest" description="Disordered" evidence="7">
    <location>
        <begin position="3255"/>
        <end position="3301"/>
    </location>
</feature>
<dbReference type="Pfam" id="PF00307">
    <property type="entry name" value="CH"/>
    <property type="match status" value="2"/>
</dbReference>
<keyword evidence="2" id="KW-0963">Cytoplasm</keyword>
<dbReference type="InterPro" id="IPR001589">
    <property type="entry name" value="Actinin_actin-bd_CS"/>
</dbReference>